<keyword evidence="5" id="KW-1133">Transmembrane helix</keyword>
<organism evidence="6 7">
    <name type="scientific">Saccoglossus kowalevskii</name>
    <name type="common">Acorn worm</name>
    <dbReference type="NCBI Taxonomy" id="10224"/>
    <lineage>
        <taxon>Eukaryota</taxon>
        <taxon>Metazoa</taxon>
        <taxon>Hemichordata</taxon>
        <taxon>Enteropneusta</taxon>
        <taxon>Harrimaniidae</taxon>
        <taxon>Saccoglossus</taxon>
    </lineage>
</organism>
<keyword evidence="6" id="KW-1185">Reference proteome</keyword>
<dbReference type="InterPro" id="IPR036396">
    <property type="entry name" value="Cyt_P450_sf"/>
</dbReference>
<evidence type="ECO:0000256" key="3">
    <source>
        <dbReference type="ARBA" id="ARBA00023004"/>
    </source>
</evidence>
<evidence type="ECO:0000256" key="4">
    <source>
        <dbReference type="RuleBase" id="RU000461"/>
    </source>
</evidence>
<keyword evidence="5" id="KW-0812">Transmembrane</keyword>
<dbReference type="Pfam" id="PF00067">
    <property type="entry name" value="p450"/>
    <property type="match status" value="1"/>
</dbReference>
<name>A0ABM0MUS5_SACKO</name>
<dbReference type="PRINTS" id="PR00463">
    <property type="entry name" value="EP450I"/>
</dbReference>
<dbReference type="Gene3D" id="1.10.630.10">
    <property type="entry name" value="Cytochrome P450"/>
    <property type="match status" value="1"/>
</dbReference>
<dbReference type="SUPFAM" id="SSF48264">
    <property type="entry name" value="Cytochrome P450"/>
    <property type="match status" value="1"/>
</dbReference>
<dbReference type="PRINTS" id="PR00385">
    <property type="entry name" value="P450"/>
</dbReference>
<dbReference type="InterPro" id="IPR017972">
    <property type="entry name" value="Cyt_P450_CS"/>
</dbReference>
<dbReference type="PANTHER" id="PTHR24300">
    <property type="entry name" value="CYTOCHROME P450 508A4-RELATED"/>
    <property type="match status" value="1"/>
</dbReference>
<dbReference type="PROSITE" id="PS00086">
    <property type="entry name" value="CYTOCHROME_P450"/>
    <property type="match status" value="1"/>
</dbReference>
<dbReference type="GeneID" id="102802877"/>
<sequence>MVSLPTDPLSLLVFVLVILLLMITFHHYQAPCKNFPPGPWGLPIIGSFIYFGKTSYKDMMRLSKQYGDVYSLKMGSRIVVVVSGTDAIKECLVKRGNTFADRPNMWLMDLFNPKYEGIADGHFDEKWQRRRQFAHTTLRGFGFGKTSMESKISEEVSFLLDEFRDIQGKPIDAGPMVNRSVSNVICSIAFGKRFDYSDNTFKLMIDVMGKWFELAGKMFELDLFPFLRPFSKTHIDCFVQLGDDLKKFCKQQIDEHREVFDPDNIGDFIDAYLAETMKQDGNEDFTDDQLKHTLVDLFSAGTETTATTLKWGLLFMVLHPEIQERVFNEIDQVVGVNRLPRLEDRKDLPYTEATILEIQRLGSIVPFALQHSTMRHSILGGYNIPKGTELTVLLWSIHHDQNAWSNPGKFDPKRFYDSMINAVRKSDHFMPFSAGRRVCMGEQLAKHELFLYFTAMIHQFKFTLPVGTKKPCTEGVLGLTLVPAPFKVIIEERNS</sequence>
<evidence type="ECO:0000256" key="1">
    <source>
        <dbReference type="ARBA" id="ARBA00010617"/>
    </source>
</evidence>
<keyword evidence="4" id="KW-0560">Oxidoreductase</keyword>
<keyword evidence="5" id="KW-0472">Membrane</keyword>
<proteinExistence type="inferred from homology"/>
<dbReference type="InterPro" id="IPR001128">
    <property type="entry name" value="Cyt_P450"/>
</dbReference>
<reference evidence="7" key="1">
    <citation type="submission" date="2025-08" db="UniProtKB">
        <authorList>
            <consortium name="RefSeq"/>
        </authorList>
    </citation>
    <scope>IDENTIFICATION</scope>
    <source>
        <tissue evidence="7">Testes</tissue>
    </source>
</reference>
<evidence type="ECO:0000256" key="5">
    <source>
        <dbReference type="SAM" id="Phobius"/>
    </source>
</evidence>
<feature type="transmembrane region" description="Helical" evidence="5">
    <location>
        <begin position="9"/>
        <end position="28"/>
    </location>
</feature>
<accession>A0ABM0MUS5</accession>
<protein>
    <submittedName>
        <fullName evidence="7">Cytochrome P450 2U1-like</fullName>
    </submittedName>
</protein>
<keyword evidence="4" id="KW-0349">Heme</keyword>
<dbReference type="Proteomes" id="UP000694865">
    <property type="component" value="Unplaced"/>
</dbReference>
<keyword evidence="3 4" id="KW-0408">Iron</keyword>
<evidence type="ECO:0000256" key="2">
    <source>
        <dbReference type="ARBA" id="ARBA00022723"/>
    </source>
</evidence>
<dbReference type="RefSeq" id="XP_006823766.1">
    <property type="nucleotide sequence ID" value="XM_006823703.1"/>
</dbReference>
<evidence type="ECO:0000313" key="6">
    <source>
        <dbReference type="Proteomes" id="UP000694865"/>
    </source>
</evidence>
<gene>
    <name evidence="7" type="primary">LOC102802877</name>
</gene>
<dbReference type="InterPro" id="IPR050182">
    <property type="entry name" value="Cytochrome_P450_fam2"/>
</dbReference>
<keyword evidence="4" id="KW-0503">Monooxygenase</keyword>
<keyword evidence="2 4" id="KW-0479">Metal-binding</keyword>
<evidence type="ECO:0000313" key="7">
    <source>
        <dbReference type="RefSeq" id="XP_006823766.1"/>
    </source>
</evidence>
<dbReference type="PANTHER" id="PTHR24300:SF403">
    <property type="entry name" value="CYTOCHROME P450 306A1"/>
    <property type="match status" value="1"/>
</dbReference>
<dbReference type="InterPro" id="IPR002401">
    <property type="entry name" value="Cyt_P450_E_grp-I"/>
</dbReference>
<comment type="similarity">
    <text evidence="1 4">Belongs to the cytochrome P450 family.</text>
</comment>